<accession>A0A6I6AFH9</accession>
<dbReference type="AlphaFoldDB" id="A0A6I6AFH9"/>
<reference evidence="2 3" key="1">
    <citation type="submission" date="2019-09" db="EMBL/GenBank/DDBJ databases">
        <title>Gimesia benthica sp. nov., a novel bacterium isolated from deep-sea water of the Northwest Indian Ocean.</title>
        <authorList>
            <person name="Dai X."/>
        </authorList>
    </citation>
    <scope>NUCLEOTIDE SEQUENCE [LARGE SCALE GENOMIC DNA]</scope>
    <source>
        <strain evidence="2 3">E7</strain>
    </source>
</reference>
<evidence type="ECO:0000313" key="3">
    <source>
        <dbReference type="Proteomes" id="UP000427281"/>
    </source>
</evidence>
<sequence>MPAAKTSPVAAMPIRPWQKPSRKQHWPSINVPSTSEMQPQACQLSETVFPTPEENLALEESLLYQINEQDSAGCLRLWEVDQYTVIMGSSNQTSCNVDLEACRRDQIPVLRRCTGGGTVLLGPGCFIFSLFLRISPDQHLAGIEATTRDILDRIRGTFNTRFPKHYIDLQGISDLTIEGHKFSGNSQRWLTRTLLHHGTILYDFDLDLIPRYLTSPEREPEYRSHRSHLEFVTNYPATAAELRQALIDTWQADQGEPALPAERVQQLVTEKYATEKWNLRR</sequence>
<name>A0A6I6AFH9_9PLAN</name>
<dbReference type="PANTHER" id="PTHR43506:SF1">
    <property type="entry name" value="BPL_LPL CATALYTIC DOMAIN-CONTAINING PROTEIN"/>
    <property type="match status" value="1"/>
</dbReference>
<gene>
    <name evidence="2" type="ORF">F1728_22595</name>
</gene>
<dbReference type="InterPro" id="IPR053264">
    <property type="entry name" value="Lipoate-ligase_2_inactive"/>
</dbReference>
<organism evidence="2 3">
    <name type="scientific">Gimesia benthica</name>
    <dbReference type="NCBI Taxonomy" id="2608982"/>
    <lineage>
        <taxon>Bacteria</taxon>
        <taxon>Pseudomonadati</taxon>
        <taxon>Planctomycetota</taxon>
        <taxon>Planctomycetia</taxon>
        <taxon>Planctomycetales</taxon>
        <taxon>Planctomycetaceae</taxon>
        <taxon>Gimesia</taxon>
    </lineage>
</organism>
<evidence type="ECO:0000313" key="2">
    <source>
        <dbReference type="EMBL" id="QGQ25303.1"/>
    </source>
</evidence>
<dbReference type="PANTHER" id="PTHR43506">
    <property type="entry name" value="BIOTIN/LIPOATE A/B PROTEIN LIGASE FAMILY"/>
    <property type="match status" value="1"/>
</dbReference>
<dbReference type="Pfam" id="PF21948">
    <property type="entry name" value="LplA-B_cat"/>
    <property type="match status" value="1"/>
</dbReference>
<proteinExistence type="predicted"/>
<dbReference type="InterPro" id="IPR045864">
    <property type="entry name" value="aa-tRNA-synth_II/BPL/LPL"/>
</dbReference>
<dbReference type="SUPFAM" id="SSF55681">
    <property type="entry name" value="Class II aaRS and biotin synthetases"/>
    <property type="match status" value="1"/>
</dbReference>
<feature type="domain" description="BPL/LPL catalytic" evidence="1">
    <location>
        <begin position="69"/>
        <end position="258"/>
    </location>
</feature>
<dbReference type="Gene3D" id="3.30.930.10">
    <property type="entry name" value="Bira Bifunctional Protein, Domain 2"/>
    <property type="match status" value="1"/>
</dbReference>
<evidence type="ECO:0000259" key="1">
    <source>
        <dbReference type="PROSITE" id="PS51733"/>
    </source>
</evidence>
<dbReference type="KEGG" id="gim:F1728_22595"/>
<keyword evidence="2" id="KW-0436">Ligase</keyword>
<dbReference type="GO" id="GO:0016874">
    <property type="term" value="F:ligase activity"/>
    <property type="evidence" value="ECO:0007669"/>
    <property type="project" value="UniProtKB-KW"/>
</dbReference>
<dbReference type="Proteomes" id="UP000427281">
    <property type="component" value="Chromosome"/>
</dbReference>
<dbReference type="PROSITE" id="PS51733">
    <property type="entry name" value="BPL_LPL_CATALYTIC"/>
    <property type="match status" value="1"/>
</dbReference>
<dbReference type="EMBL" id="CP043930">
    <property type="protein sequence ID" value="QGQ25303.1"/>
    <property type="molecule type" value="Genomic_DNA"/>
</dbReference>
<dbReference type="InterPro" id="IPR004143">
    <property type="entry name" value="BPL_LPL_catalytic"/>
</dbReference>
<keyword evidence="3" id="KW-1185">Reference proteome</keyword>
<protein>
    <submittedName>
        <fullName evidence="2">Lipoate--protein ligase family protein</fullName>
    </submittedName>
</protein>
<dbReference type="CDD" id="cd16443">
    <property type="entry name" value="LplA"/>
    <property type="match status" value="1"/>
</dbReference>